<dbReference type="InterPro" id="IPR048781">
    <property type="entry name" value="Sos7_CC"/>
</dbReference>
<gene>
    <name evidence="3" type="ORF">Agabi119p4_8401</name>
</gene>
<reference evidence="3 4" key="1">
    <citation type="journal article" name="Sci. Rep.">
        <title>Telomere-to-telomere assembled and centromere annotated genomes of the two main subspecies of the button mushroom Agaricus bisporus reveal especially polymorphic chromosome ends.</title>
        <authorList>
            <person name="Sonnenberg A.S.M."/>
            <person name="Sedaghat-Telgerd N."/>
            <person name="Lavrijssen B."/>
            <person name="Ohm R.A."/>
            <person name="Hendrickx P.M."/>
            <person name="Scholtmeijer K."/>
            <person name="Baars J.J.P."/>
            <person name="van Peer A."/>
        </authorList>
    </citation>
    <scope>NUCLEOTIDE SEQUENCE [LARGE SCALE GENOMIC DNA]</scope>
    <source>
        <strain evidence="3 4">H119_p4</strain>
    </source>
</reference>
<feature type="domain" description="Kinetochore protein Sos7 coiled-coil" evidence="2">
    <location>
        <begin position="76"/>
        <end position="151"/>
    </location>
</feature>
<dbReference type="Proteomes" id="UP000629468">
    <property type="component" value="Unassembled WGS sequence"/>
</dbReference>
<dbReference type="EMBL" id="JABXXO010000011">
    <property type="protein sequence ID" value="KAF7763864.1"/>
    <property type="molecule type" value="Genomic_DNA"/>
</dbReference>
<evidence type="ECO:0000256" key="1">
    <source>
        <dbReference type="SAM" id="Coils"/>
    </source>
</evidence>
<dbReference type="InterPro" id="IPR037475">
    <property type="entry name" value="Sos7"/>
</dbReference>
<dbReference type="GO" id="GO:0051315">
    <property type="term" value="P:attachment of mitotic spindle microtubules to kinetochore"/>
    <property type="evidence" value="ECO:0007669"/>
    <property type="project" value="TreeGrafter"/>
</dbReference>
<sequence length="397" mass="45119">MTSRPSLEFQQEQERVLQASNNIKSQFDQVNANLRLLRNPIEFSTLNSEESGIDFEGSEHRDPSIVSANLVAQTQFLRKLKFQFLEQNAKDRYVKSIVSDIDDAPIVTAADIKEREITNGEKKAELKAAKTRLAELHHNIRTLSPLVQEDYDKAKAIIDKSAAVAQQIIDTRLKLTRLRQTHPQPRLTIATAEQKAEDQIREMQELSDQVEAVRKHLQKSKEEVKTGNVELERARANRAEAEKLVKIKAADVREDDPRLEPLYEWFTASLQLHRDLRGLVTSESVSDNEVRLAYQVERNKLVEITLVFLPNTHQLATVDVSGIDSNLSELTDTYIQTNDSPARRHACTIFDSRMKTVQGVDDNATGVPELSCMRSMTPRRTMFAKQWVNVYESSAGP</sequence>
<evidence type="ECO:0000313" key="4">
    <source>
        <dbReference type="Proteomes" id="UP000629468"/>
    </source>
</evidence>
<dbReference type="AlphaFoldDB" id="A0A8H7C737"/>
<protein>
    <recommendedName>
        <fullName evidence="2">Kinetochore protein Sos7 coiled-coil domain-containing protein</fullName>
    </recommendedName>
</protein>
<dbReference type="GO" id="GO:0034501">
    <property type="term" value="P:protein localization to kinetochore"/>
    <property type="evidence" value="ECO:0007669"/>
    <property type="project" value="InterPro"/>
</dbReference>
<evidence type="ECO:0000259" key="2">
    <source>
        <dbReference type="Pfam" id="PF20882"/>
    </source>
</evidence>
<dbReference type="PANTHER" id="PTHR37329">
    <property type="entry name" value="KINETOCHORE PROTEIN SOS7"/>
    <property type="match status" value="1"/>
</dbReference>
<feature type="coiled-coil region" evidence="1">
    <location>
        <begin position="189"/>
        <end position="251"/>
    </location>
</feature>
<evidence type="ECO:0000313" key="3">
    <source>
        <dbReference type="EMBL" id="KAF7763864.1"/>
    </source>
</evidence>
<dbReference type="GO" id="GO:0000776">
    <property type="term" value="C:kinetochore"/>
    <property type="evidence" value="ECO:0007669"/>
    <property type="project" value="InterPro"/>
</dbReference>
<organism evidence="3 4">
    <name type="scientific">Agaricus bisporus var. burnettii</name>
    <dbReference type="NCBI Taxonomy" id="192524"/>
    <lineage>
        <taxon>Eukaryota</taxon>
        <taxon>Fungi</taxon>
        <taxon>Dikarya</taxon>
        <taxon>Basidiomycota</taxon>
        <taxon>Agaricomycotina</taxon>
        <taxon>Agaricomycetes</taxon>
        <taxon>Agaricomycetidae</taxon>
        <taxon>Agaricales</taxon>
        <taxon>Agaricineae</taxon>
        <taxon>Agaricaceae</taxon>
        <taxon>Agaricus</taxon>
    </lineage>
</organism>
<comment type="caution">
    <text evidence="3">The sequence shown here is derived from an EMBL/GenBank/DDBJ whole genome shotgun (WGS) entry which is preliminary data.</text>
</comment>
<keyword evidence="1" id="KW-0175">Coiled coil</keyword>
<dbReference type="Pfam" id="PF20882">
    <property type="entry name" value="Sos7"/>
    <property type="match status" value="1"/>
</dbReference>
<accession>A0A8H7C737</accession>
<name>A0A8H7C737_AGABI</name>
<dbReference type="PANTHER" id="PTHR37329:SF1">
    <property type="entry name" value="KINETOCHORE PROTEIN SOS7"/>
    <property type="match status" value="1"/>
</dbReference>
<proteinExistence type="predicted"/>